<dbReference type="InterPro" id="IPR021013">
    <property type="entry name" value="ATPase_Vma12"/>
</dbReference>
<dbReference type="EMBL" id="LSRL02000018">
    <property type="protein sequence ID" value="TDG50104.1"/>
    <property type="molecule type" value="Genomic_DNA"/>
</dbReference>
<comment type="similarity">
    <text evidence="2">Belongs to the BLOC1S5 family.</text>
</comment>
<reference evidence="10 11" key="1">
    <citation type="journal article" date="2019" name="J. Hered.">
        <title>An Improved Genome Assembly for Drosophila navojoa, the Basal Species in the mojavensis Cluster.</title>
        <authorList>
            <person name="Vanderlinde T."/>
            <person name="Dupim E.G."/>
            <person name="Nazario-Yepiz N.O."/>
            <person name="Carvalho A.B."/>
        </authorList>
    </citation>
    <scope>NUCLEOTIDE SEQUENCE [LARGE SCALE GENOMIC DNA]</scope>
    <source>
        <strain evidence="10">Navoj_Jal97</strain>
        <tissue evidence="10">Whole organism</tissue>
    </source>
</reference>
<evidence type="ECO:0000256" key="7">
    <source>
        <dbReference type="ARBA" id="ARBA00023136"/>
    </source>
</evidence>
<evidence type="ECO:0000256" key="9">
    <source>
        <dbReference type="SAM" id="Phobius"/>
    </source>
</evidence>
<dbReference type="GO" id="GO:0005789">
    <property type="term" value="C:endoplasmic reticulum membrane"/>
    <property type="evidence" value="ECO:0007669"/>
    <property type="project" value="UniProtKB-SubCell"/>
</dbReference>
<dbReference type="PANTHER" id="PTHR31394">
    <property type="entry name" value="TRANSMEMBRANE PROTEIN 199"/>
    <property type="match status" value="1"/>
</dbReference>
<evidence type="ECO:0000256" key="2">
    <source>
        <dbReference type="ARBA" id="ARBA00010754"/>
    </source>
</evidence>
<gene>
    <name evidence="10" type="ORF">AWZ03_003614</name>
</gene>
<comment type="caution">
    <text evidence="10">The sequence shown here is derived from an EMBL/GenBank/DDBJ whole genome shotgun (WGS) entry which is preliminary data.</text>
</comment>
<dbReference type="Pfam" id="PF14942">
    <property type="entry name" value="Muted"/>
    <property type="match status" value="1"/>
</dbReference>
<organism evidence="10 11">
    <name type="scientific">Drosophila navojoa</name>
    <name type="common">Fruit fly</name>
    <dbReference type="NCBI Taxonomy" id="7232"/>
    <lineage>
        <taxon>Eukaryota</taxon>
        <taxon>Metazoa</taxon>
        <taxon>Ecdysozoa</taxon>
        <taxon>Arthropoda</taxon>
        <taxon>Hexapoda</taxon>
        <taxon>Insecta</taxon>
        <taxon>Pterygota</taxon>
        <taxon>Neoptera</taxon>
        <taxon>Endopterygota</taxon>
        <taxon>Diptera</taxon>
        <taxon>Brachycera</taxon>
        <taxon>Muscomorpha</taxon>
        <taxon>Ephydroidea</taxon>
        <taxon>Drosophilidae</taxon>
        <taxon>Drosophila</taxon>
    </lineage>
</organism>
<evidence type="ECO:0000256" key="8">
    <source>
        <dbReference type="SAM" id="MobiDB-lite"/>
    </source>
</evidence>
<dbReference type="AlphaFoldDB" id="A0A484BN48"/>
<comment type="subcellular location">
    <subcellularLocation>
        <location evidence="1">Endoplasmic reticulum membrane</location>
        <topology evidence="1">Multi-pass membrane protein</topology>
    </subcellularLocation>
</comment>
<dbReference type="Pfam" id="PF11712">
    <property type="entry name" value="Vma12"/>
    <property type="match status" value="1"/>
</dbReference>
<proteinExistence type="inferred from homology"/>
<evidence type="ECO:0000313" key="11">
    <source>
        <dbReference type="Proteomes" id="UP000295192"/>
    </source>
</evidence>
<dbReference type="STRING" id="7232.A0A484BN48"/>
<evidence type="ECO:0000256" key="5">
    <source>
        <dbReference type="ARBA" id="ARBA00022824"/>
    </source>
</evidence>
<protein>
    <recommendedName>
        <fullName evidence="3">Biogenesis of lysosome-related organelles complex 1 subunit 5</fullName>
    </recommendedName>
</protein>
<dbReference type="Proteomes" id="UP000295192">
    <property type="component" value="Unassembled WGS sequence"/>
</dbReference>
<dbReference type="GO" id="GO:0070072">
    <property type="term" value="P:vacuolar proton-transporting V-type ATPase complex assembly"/>
    <property type="evidence" value="ECO:0007669"/>
    <property type="project" value="InterPro"/>
</dbReference>
<name>A0A484BN48_DRONA</name>
<dbReference type="GO" id="GO:0030133">
    <property type="term" value="C:transport vesicle"/>
    <property type="evidence" value="ECO:0007669"/>
    <property type="project" value="InterPro"/>
</dbReference>
<feature type="transmembrane region" description="Helical" evidence="9">
    <location>
        <begin position="242"/>
        <end position="265"/>
    </location>
</feature>
<keyword evidence="4 9" id="KW-0812">Transmembrane</keyword>
<evidence type="ECO:0000256" key="6">
    <source>
        <dbReference type="ARBA" id="ARBA00022989"/>
    </source>
</evidence>
<dbReference type="OrthoDB" id="18964at2759"/>
<sequence>MISQVGRELYKVPHRILDHRVFVNGEIDRFLDNFEQKRDDSEVENLFQVTEIVGSLKYDLSERCIALGNQRLTELSTAVNNLLNGVDTLLEKAKVERKPSVELQDARRAREQRKAEFLNNLQHNYKRIDNSFLEKEEEIAELYSDLQLNCELILPENEYKPRNPELEARCQRLRDEQQNREYHKMTKNVDATLKHIPEDTVAYQLKSINKQIIAVAQFIFSVAAGFTFGFFGVNLMVGPLPFGFRILLGVIVALVIALAEMYFLAKKLHEYDEVLDAPKRKAPNSPKASGVQILQKPHVD</sequence>
<dbReference type="GO" id="GO:0031083">
    <property type="term" value="C:BLOC-1 complex"/>
    <property type="evidence" value="ECO:0007669"/>
    <property type="project" value="InterPro"/>
</dbReference>
<feature type="transmembrane region" description="Helical" evidence="9">
    <location>
        <begin position="212"/>
        <end position="236"/>
    </location>
</feature>
<keyword evidence="11" id="KW-1185">Reference proteome</keyword>
<keyword evidence="7 9" id="KW-0472">Membrane</keyword>
<dbReference type="PANTHER" id="PTHR31394:SF1">
    <property type="entry name" value="TRANSMEMBRANE PROTEIN 199"/>
    <property type="match status" value="1"/>
</dbReference>
<evidence type="ECO:0000256" key="4">
    <source>
        <dbReference type="ARBA" id="ARBA00022692"/>
    </source>
</evidence>
<evidence type="ECO:0000256" key="1">
    <source>
        <dbReference type="ARBA" id="ARBA00004477"/>
    </source>
</evidence>
<keyword evidence="6 9" id="KW-1133">Transmembrane helix</keyword>
<feature type="region of interest" description="Disordered" evidence="8">
    <location>
        <begin position="279"/>
        <end position="300"/>
    </location>
</feature>
<accession>A0A484BN48</accession>
<keyword evidence="5" id="KW-0256">Endoplasmic reticulum</keyword>
<evidence type="ECO:0000313" key="10">
    <source>
        <dbReference type="EMBL" id="TDG50104.1"/>
    </source>
</evidence>
<evidence type="ECO:0000256" key="3">
    <source>
        <dbReference type="ARBA" id="ARBA00019580"/>
    </source>
</evidence>
<dbReference type="InterPro" id="IPR017243">
    <property type="entry name" value="Bloc1s5"/>
</dbReference>